<proteinExistence type="predicted"/>
<dbReference type="EMBL" id="MN740594">
    <property type="protein sequence ID" value="QHS78019.1"/>
    <property type="molecule type" value="Genomic_DNA"/>
</dbReference>
<dbReference type="AlphaFoldDB" id="A0A6C0AE55"/>
<sequence length="139" mass="16429">MEELNIAKQIKVFKKICECGQRIGYVQKEYEEYLINEQSKILDLTDDDRRNIELQAIDYFFGKRMCCRNTFWNSRMPFIKDSNRGAFKDLANLLTENTISKTITIKNGVKFIPIVDPPEFPDYVPLLKVEPELDFIPRR</sequence>
<organism evidence="1">
    <name type="scientific">viral metagenome</name>
    <dbReference type="NCBI Taxonomy" id="1070528"/>
    <lineage>
        <taxon>unclassified sequences</taxon>
        <taxon>metagenomes</taxon>
        <taxon>organismal metagenomes</taxon>
    </lineage>
</organism>
<accession>A0A6C0AE55</accession>
<name>A0A6C0AE55_9ZZZZ</name>
<protein>
    <submittedName>
        <fullName evidence="1">Uncharacterized protein</fullName>
    </submittedName>
</protein>
<evidence type="ECO:0000313" key="1">
    <source>
        <dbReference type="EMBL" id="QHS78019.1"/>
    </source>
</evidence>
<reference evidence="1" key="1">
    <citation type="journal article" date="2020" name="Nature">
        <title>Giant virus diversity and host interactions through global metagenomics.</title>
        <authorList>
            <person name="Schulz F."/>
            <person name="Roux S."/>
            <person name="Paez-Espino D."/>
            <person name="Jungbluth S."/>
            <person name="Walsh D.A."/>
            <person name="Denef V.J."/>
            <person name="McMahon K.D."/>
            <person name="Konstantinidis K.T."/>
            <person name="Eloe-Fadrosh E.A."/>
            <person name="Kyrpides N.C."/>
            <person name="Woyke T."/>
        </authorList>
    </citation>
    <scope>NUCLEOTIDE SEQUENCE</scope>
    <source>
        <strain evidence="1">GVMAG-S-1021933-23</strain>
    </source>
</reference>